<dbReference type="InterPro" id="IPR002347">
    <property type="entry name" value="SDR_fam"/>
</dbReference>
<proteinExistence type="inferred from homology"/>
<gene>
    <name evidence="4" type="ORF">DI598_02025</name>
</gene>
<name>A0A2W5FE55_9SPHI</name>
<evidence type="ECO:0000256" key="1">
    <source>
        <dbReference type="ARBA" id="ARBA00006484"/>
    </source>
</evidence>
<dbReference type="EMBL" id="QFOI01000017">
    <property type="protein sequence ID" value="PZP51940.1"/>
    <property type="molecule type" value="Genomic_DNA"/>
</dbReference>
<dbReference type="PRINTS" id="PR00081">
    <property type="entry name" value="GDHRDH"/>
</dbReference>
<dbReference type="PROSITE" id="PS00061">
    <property type="entry name" value="ADH_SHORT"/>
    <property type="match status" value="1"/>
</dbReference>
<dbReference type="PANTHER" id="PTHR42901">
    <property type="entry name" value="ALCOHOL DEHYDROGENASE"/>
    <property type="match status" value="1"/>
</dbReference>
<dbReference type="InterPro" id="IPR020904">
    <property type="entry name" value="Sc_DH/Rdtase_CS"/>
</dbReference>
<dbReference type="Pfam" id="PF00106">
    <property type="entry name" value="adh_short"/>
    <property type="match status" value="1"/>
</dbReference>
<dbReference type="Gene3D" id="3.40.50.720">
    <property type="entry name" value="NAD(P)-binding Rossmann-like Domain"/>
    <property type="match status" value="1"/>
</dbReference>
<dbReference type="PANTHER" id="PTHR42901:SF1">
    <property type="entry name" value="ALCOHOL DEHYDROGENASE"/>
    <property type="match status" value="1"/>
</dbReference>
<dbReference type="InterPro" id="IPR036291">
    <property type="entry name" value="NAD(P)-bd_dom_sf"/>
</dbReference>
<comment type="similarity">
    <text evidence="1 3">Belongs to the short-chain dehydrogenases/reductases (SDR) family.</text>
</comment>
<evidence type="ECO:0000313" key="4">
    <source>
        <dbReference type="EMBL" id="PZP51940.1"/>
    </source>
</evidence>
<evidence type="ECO:0000256" key="2">
    <source>
        <dbReference type="ARBA" id="ARBA00023002"/>
    </source>
</evidence>
<organism evidence="4 5">
    <name type="scientific">Pseudopedobacter saltans</name>
    <dbReference type="NCBI Taxonomy" id="151895"/>
    <lineage>
        <taxon>Bacteria</taxon>
        <taxon>Pseudomonadati</taxon>
        <taxon>Bacteroidota</taxon>
        <taxon>Sphingobacteriia</taxon>
        <taxon>Sphingobacteriales</taxon>
        <taxon>Sphingobacteriaceae</taxon>
        <taxon>Pseudopedobacter</taxon>
    </lineage>
</organism>
<sequence>MQIVITGASKGIGLAIAERFLDDREGHTLILCARNEEVLKTKSLELQARFPRTTIHAFGVDMSKKEEIFQFAEAINNIGVTDILINNAGQFVPGSCYEEPEGQLEKMITANLYSAYQLTRALLPAMLQQGRGHIFNMCSIASLHAYSNGGSYSISKFALAGFTQNLREELKPKGIKVTGVYPGATLTGSWEGVDIAPERIMEAKDIAAMVYTAAHLSPQAVVEDIVLRPQLGDL</sequence>
<dbReference type="SUPFAM" id="SSF51735">
    <property type="entry name" value="NAD(P)-binding Rossmann-fold domains"/>
    <property type="match status" value="1"/>
</dbReference>
<dbReference type="AlphaFoldDB" id="A0A2W5FE55"/>
<comment type="caution">
    <text evidence="4">The sequence shown here is derived from an EMBL/GenBank/DDBJ whole genome shotgun (WGS) entry which is preliminary data.</text>
</comment>
<evidence type="ECO:0000256" key="3">
    <source>
        <dbReference type="RuleBase" id="RU000363"/>
    </source>
</evidence>
<protein>
    <submittedName>
        <fullName evidence="4">Short-chain dehydrogenase</fullName>
    </submittedName>
</protein>
<dbReference type="CDD" id="cd05233">
    <property type="entry name" value="SDR_c"/>
    <property type="match status" value="1"/>
</dbReference>
<keyword evidence="2" id="KW-0560">Oxidoreductase</keyword>
<evidence type="ECO:0000313" key="5">
    <source>
        <dbReference type="Proteomes" id="UP000249645"/>
    </source>
</evidence>
<dbReference type="Proteomes" id="UP000249645">
    <property type="component" value="Unassembled WGS sequence"/>
</dbReference>
<dbReference type="PRINTS" id="PR00080">
    <property type="entry name" value="SDRFAMILY"/>
</dbReference>
<dbReference type="GO" id="GO:0016491">
    <property type="term" value="F:oxidoreductase activity"/>
    <property type="evidence" value="ECO:0007669"/>
    <property type="project" value="UniProtKB-KW"/>
</dbReference>
<reference evidence="4 5" key="1">
    <citation type="submission" date="2017-11" db="EMBL/GenBank/DDBJ databases">
        <title>Infants hospitalized years apart are colonized by the same room-sourced microbial strains.</title>
        <authorList>
            <person name="Brooks B."/>
            <person name="Olm M.R."/>
            <person name="Firek B.A."/>
            <person name="Baker R."/>
            <person name="Thomas B.C."/>
            <person name="Morowitz M.J."/>
            <person name="Banfield J.F."/>
        </authorList>
    </citation>
    <scope>NUCLEOTIDE SEQUENCE [LARGE SCALE GENOMIC DNA]</scope>
    <source>
        <strain evidence="4">S2_009_000_R2_76</strain>
    </source>
</reference>
<accession>A0A2W5FE55</accession>